<dbReference type="AlphaFoldDB" id="A0AA37DFY1"/>
<keyword evidence="1" id="KW-0472">Membrane</keyword>
<dbReference type="GO" id="GO:0080120">
    <property type="term" value="P:CAAX-box protein maturation"/>
    <property type="evidence" value="ECO:0007669"/>
    <property type="project" value="UniProtKB-ARBA"/>
</dbReference>
<dbReference type="InterPro" id="IPR003675">
    <property type="entry name" value="Rce1/LyrA-like_dom"/>
</dbReference>
<accession>A0AA37DFY1</accession>
<evidence type="ECO:0000313" key="3">
    <source>
        <dbReference type="EMBL" id="EHO16046.1"/>
    </source>
</evidence>
<dbReference type="EMBL" id="AGEL01000013">
    <property type="protein sequence ID" value="EHO16046.1"/>
    <property type="molecule type" value="Genomic_DNA"/>
</dbReference>
<dbReference type="Proteomes" id="UP000018466">
    <property type="component" value="Unassembled WGS sequence"/>
</dbReference>
<feature type="transmembrane region" description="Helical" evidence="1">
    <location>
        <begin position="116"/>
        <end position="134"/>
    </location>
</feature>
<evidence type="ECO:0000259" key="2">
    <source>
        <dbReference type="Pfam" id="PF02517"/>
    </source>
</evidence>
<sequence length="261" mass="29823">MNIRDIILPREKTKNLRWFDVIIITLILFGKFIVISTQMYLATLKPAVEAAATAVTEAATEVAETTTDVATEGAAYSSNLRYQATMLAIVFIYLFIRNFDFKQIKFRLNWKIIPQYLVLFIIMGLSADILYLIFDNGYNYFSAESLSHINLLSVFPKFAALSKVAIIYALLNAFYEEFYFLGLLGTVQEKYKWGTLVFSTIIRASFHTYQGMASALIIGIFFGLLYYVSYHKFIKNLLPIVLVHSMADMFGSGLIYLISQW</sequence>
<dbReference type="Pfam" id="PF02517">
    <property type="entry name" value="Rce1-like"/>
    <property type="match status" value="1"/>
</dbReference>
<name>A0AA37DFY1_9FIRM</name>
<proteinExistence type="predicted"/>
<comment type="caution">
    <text evidence="3">The sequence shown here is derived from an EMBL/GenBank/DDBJ whole genome shotgun (WGS) entry which is preliminary data.</text>
</comment>
<dbReference type="GO" id="GO:0004175">
    <property type="term" value="F:endopeptidase activity"/>
    <property type="evidence" value="ECO:0007669"/>
    <property type="project" value="UniProtKB-ARBA"/>
</dbReference>
<feature type="transmembrane region" description="Helical" evidence="1">
    <location>
        <begin position="236"/>
        <end position="258"/>
    </location>
</feature>
<feature type="transmembrane region" description="Helical" evidence="1">
    <location>
        <begin position="211"/>
        <end position="230"/>
    </location>
</feature>
<organism evidence="3 4">
    <name type="scientific">Stomatobaculum longum</name>
    <dbReference type="NCBI Taxonomy" id="796942"/>
    <lineage>
        <taxon>Bacteria</taxon>
        <taxon>Bacillati</taxon>
        <taxon>Bacillota</taxon>
        <taxon>Clostridia</taxon>
        <taxon>Lachnospirales</taxon>
        <taxon>Lachnospiraceae</taxon>
        <taxon>Stomatobaculum</taxon>
    </lineage>
</organism>
<feature type="domain" description="CAAX prenyl protease 2/Lysostaphin resistance protein A-like" evidence="2">
    <location>
        <begin position="164"/>
        <end position="249"/>
    </location>
</feature>
<evidence type="ECO:0000313" key="4">
    <source>
        <dbReference type="Proteomes" id="UP000018466"/>
    </source>
</evidence>
<feature type="transmembrane region" description="Helical" evidence="1">
    <location>
        <begin position="80"/>
        <end position="96"/>
    </location>
</feature>
<keyword evidence="1" id="KW-1133">Transmembrane helix</keyword>
<keyword evidence="1" id="KW-0812">Transmembrane</keyword>
<feature type="transmembrane region" description="Helical" evidence="1">
    <location>
        <begin position="21"/>
        <end position="41"/>
    </location>
</feature>
<dbReference type="RefSeq" id="WP_009533424.1">
    <property type="nucleotide sequence ID" value="NZ_CAJPPX010000043.1"/>
</dbReference>
<protein>
    <recommendedName>
        <fullName evidence="2">CAAX prenyl protease 2/Lysostaphin resistance protein A-like domain-containing protein</fullName>
    </recommendedName>
</protein>
<reference evidence="3 4" key="1">
    <citation type="submission" date="2011-10" db="EMBL/GenBank/DDBJ databases">
        <title>The Genome Sequence of Lachnospiraceae bacterium ACC2.</title>
        <authorList>
            <consortium name="The Broad Institute Genome Sequencing Platform"/>
            <person name="Earl A."/>
            <person name="Ward D."/>
            <person name="Feldgarden M."/>
            <person name="Gevers D."/>
            <person name="Sizova M."/>
            <person name="Hazen A."/>
            <person name="Epstein S."/>
            <person name="Young S.K."/>
            <person name="Zeng Q."/>
            <person name="Gargeya S."/>
            <person name="Fitzgerald M."/>
            <person name="Haas B."/>
            <person name="Abouelleil A."/>
            <person name="Alvarado L."/>
            <person name="Arachchi H.M."/>
            <person name="Berlin A."/>
            <person name="Brown A."/>
            <person name="Chapman S.B."/>
            <person name="Chen Z."/>
            <person name="Dunbar C."/>
            <person name="Freedman E."/>
            <person name="Gearin G."/>
            <person name="Goldberg J."/>
            <person name="Griggs A."/>
            <person name="Gujja S."/>
            <person name="Heiman D."/>
            <person name="Howarth C."/>
            <person name="Larson L."/>
            <person name="Lui A."/>
            <person name="MacDonald P.J.P."/>
            <person name="Montmayeur A."/>
            <person name="Murphy C."/>
            <person name="Neiman D."/>
            <person name="Pearson M."/>
            <person name="Priest M."/>
            <person name="Roberts A."/>
            <person name="Saif S."/>
            <person name="Shea T."/>
            <person name="Shenoy N."/>
            <person name="Sisk P."/>
            <person name="Stolte C."/>
            <person name="Sykes S."/>
            <person name="Wortman J."/>
            <person name="Nusbaum C."/>
            <person name="Birren B."/>
        </authorList>
    </citation>
    <scope>NUCLEOTIDE SEQUENCE [LARGE SCALE GENOMIC DNA]</scope>
    <source>
        <strain evidence="3 4">ACC2</strain>
    </source>
</reference>
<evidence type="ECO:0000256" key="1">
    <source>
        <dbReference type="SAM" id="Phobius"/>
    </source>
</evidence>
<keyword evidence="4" id="KW-1185">Reference proteome</keyword>
<gene>
    <name evidence="3" type="ORF">HMPREF9623_01592</name>
</gene>
<dbReference type="GeneID" id="86941319"/>